<keyword evidence="1" id="KW-0472">Membrane</keyword>
<evidence type="ECO:0000256" key="1">
    <source>
        <dbReference type="SAM" id="Phobius"/>
    </source>
</evidence>
<dbReference type="Proteomes" id="UP000276407">
    <property type="component" value="Chromosome 1"/>
</dbReference>
<dbReference type="AlphaFoldDB" id="A0AAD0ULC8"/>
<organism evidence="3 4">
    <name type="scientific">Leptospira kmetyi</name>
    <dbReference type="NCBI Taxonomy" id="408139"/>
    <lineage>
        <taxon>Bacteria</taxon>
        <taxon>Pseudomonadati</taxon>
        <taxon>Spirochaetota</taxon>
        <taxon>Spirochaetia</taxon>
        <taxon>Leptospirales</taxon>
        <taxon>Leptospiraceae</taxon>
        <taxon>Leptospira</taxon>
    </lineage>
</organism>
<sequence>MKAVVKFYDFLRKLFREETALFLILCNLFLGAIYLPVSNPFGLFQKNYQNSDPFFPFKTDDVERIQIGRKGHETVLQKNGATWSVQIRDTQARPDVKKIASFLNSILRIRKFTKIASSSDSSDFGLNGEELKLEIQSSSREIGRLDIGVGDRSSNGTFVRIPETGEVWLVEENLNQLAGRGNENFFFSSLLLPEEISIQEIHTILIQISGKKNLRLEIEQNAPGRWRPIRTEPLLCPGEDCSEIVSKILSLKAERILKKPFLEKSIPLSPQERFQIEIRFASGRDEILHWEWIGNTTEKEPIFRVDSDRILYVIDPRFLKEFGEARNLREFFRESSNPF</sequence>
<proteinExistence type="predicted"/>
<feature type="transmembrane region" description="Helical" evidence="1">
    <location>
        <begin position="20"/>
        <end position="37"/>
    </location>
</feature>
<keyword evidence="1" id="KW-1133">Transmembrane helix</keyword>
<protein>
    <submittedName>
        <fullName evidence="3">DUF4340 domain-containing protein</fullName>
    </submittedName>
</protein>
<dbReference type="InterPro" id="IPR025641">
    <property type="entry name" value="DUF4340"/>
</dbReference>
<dbReference type="KEGG" id="lkm:EFP84_02720"/>
<evidence type="ECO:0000313" key="3">
    <source>
        <dbReference type="EMBL" id="AYV54527.1"/>
    </source>
</evidence>
<reference evidence="3 4" key="1">
    <citation type="submission" date="2018-11" db="EMBL/GenBank/DDBJ databases">
        <title>Complete genome sequence of Leptospira kmetyi isolate LS 001/16 from soil sample associated with a leptospirosis patient in Kelantan.</title>
        <authorList>
            <person name="Muhammad Yusoff F."/>
            <person name="Muhammad Yusoff S."/>
            <person name="Ahmad M.N."/>
            <person name="Yusof N.Y."/>
            <person name="Aziah I."/>
        </authorList>
    </citation>
    <scope>NUCLEOTIDE SEQUENCE [LARGE SCALE GENOMIC DNA]</scope>
    <source>
        <strain evidence="3 4">LS 001/16</strain>
    </source>
</reference>
<keyword evidence="1" id="KW-0812">Transmembrane</keyword>
<accession>A0AAD0ULC8</accession>
<name>A0AAD0ULC8_9LEPT</name>
<dbReference type="Pfam" id="PF14238">
    <property type="entry name" value="DUF4340"/>
    <property type="match status" value="1"/>
</dbReference>
<feature type="domain" description="DUF4340" evidence="2">
    <location>
        <begin position="95"/>
        <end position="259"/>
    </location>
</feature>
<dbReference type="RefSeq" id="WP_123179092.1">
    <property type="nucleotide sequence ID" value="NZ_CP033614.1"/>
</dbReference>
<evidence type="ECO:0000313" key="4">
    <source>
        <dbReference type="Proteomes" id="UP000276407"/>
    </source>
</evidence>
<evidence type="ECO:0000259" key="2">
    <source>
        <dbReference type="Pfam" id="PF14238"/>
    </source>
</evidence>
<gene>
    <name evidence="3" type="ORF">EFP84_02720</name>
</gene>
<dbReference type="EMBL" id="CP033614">
    <property type="protein sequence ID" value="AYV54527.1"/>
    <property type="molecule type" value="Genomic_DNA"/>
</dbReference>